<dbReference type="PANTHER" id="PTHR46033:SF8">
    <property type="entry name" value="PROTEIN MAINTENANCE OF MERISTEMS-LIKE"/>
    <property type="match status" value="1"/>
</dbReference>
<feature type="domain" description="Aminotransferase-like plant mobile" evidence="2">
    <location>
        <begin position="46"/>
        <end position="398"/>
    </location>
</feature>
<evidence type="ECO:0000256" key="1">
    <source>
        <dbReference type="SAM" id="MobiDB-lite"/>
    </source>
</evidence>
<reference evidence="3 4" key="1">
    <citation type="submission" date="2019-01" db="EMBL/GenBank/DDBJ databases">
        <title>Sequencing of cultivated peanut Arachis hypogaea provides insights into genome evolution and oil improvement.</title>
        <authorList>
            <person name="Chen X."/>
        </authorList>
    </citation>
    <scope>NUCLEOTIDE SEQUENCE [LARGE SCALE GENOMIC DNA]</scope>
    <source>
        <strain evidence="4">cv. Fuhuasheng</strain>
        <tissue evidence="3">Leaves</tissue>
    </source>
</reference>
<dbReference type="Proteomes" id="UP000289738">
    <property type="component" value="Chromosome B06"/>
</dbReference>
<gene>
    <name evidence="3" type="ORF">Ahy_B06g084417</name>
</gene>
<feature type="compositionally biased region" description="Low complexity" evidence="1">
    <location>
        <begin position="421"/>
        <end position="434"/>
    </location>
</feature>
<dbReference type="STRING" id="3818.A0A444YRU0"/>
<evidence type="ECO:0000259" key="2">
    <source>
        <dbReference type="Pfam" id="PF10536"/>
    </source>
</evidence>
<dbReference type="PANTHER" id="PTHR46033">
    <property type="entry name" value="PROTEIN MAIN-LIKE 2"/>
    <property type="match status" value="1"/>
</dbReference>
<sequence length="503" mass="56887">MSTSEAVSSSQKIRDTRDVIRNLLLRKLDPLDTFNEVAAATLVLTGFQHVSRVGEMRGHSALLSALVERWRPETHTFHLPVGEVTVMLEDVSYILGHPINEEAVTGRSDSSHEFLVENCIACFGREPGPDDHVFGKLHIAWVRRCRDSEPCDTQESLERYVRAHIFCVLGTIVFPDKSTVSLNSKFLPLLRDFHRISGYTNLAHLYRSLCRASRYNCKEMDGPLILLFVWAWERMPFLAPIPRDQLGDVGIPLARRWSHWRRHTRNIQRSTAHFRRGLDDMGVDDFIWRPYMGVGILDVLAPHLVLCSTQSPLVSFECIEWHPTDRVRRQFGMQQLPPGPAFDLSYDHCKRLTGAQNHEWGRIYIQWVNRWTVDRYNTLQLGEEIIDFHPLPVYYDWYTQQYGIHLRLSDRVPGEQVGADEPQQQQEEPAGPHQEVPPHEQQEQMPAYERPGVRAPGSDVGICPAVSGPGICPVVSGSSICPVVAGISAAGSIYIGTTAASGS</sequence>
<proteinExistence type="predicted"/>
<dbReference type="AlphaFoldDB" id="A0A444YRU0"/>
<evidence type="ECO:0000313" key="3">
    <source>
        <dbReference type="EMBL" id="RYR04641.1"/>
    </source>
</evidence>
<dbReference type="InterPro" id="IPR019557">
    <property type="entry name" value="AminoTfrase-like_pln_mobile"/>
</dbReference>
<dbReference type="Pfam" id="PF10536">
    <property type="entry name" value="PMD"/>
    <property type="match status" value="1"/>
</dbReference>
<keyword evidence="4" id="KW-1185">Reference proteome</keyword>
<dbReference type="InterPro" id="IPR044824">
    <property type="entry name" value="MAIN-like"/>
</dbReference>
<name>A0A444YRU0_ARAHY</name>
<dbReference type="GO" id="GO:0010073">
    <property type="term" value="P:meristem maintenance"/>
    <property type="evidence" value="ECO:0007669"/>
    <property type="project" value="InterPro"/>
</dbReference>
<protein>
    <recommendedName>
        <fullName evidence="2">Aminotransferase-like plant mobile domain-containing protein</fullName>
    </recommendedName>
</protein>
<evidence type="ECO:0000313" key="4">
    <source>
        <dbReference type="Proteomes" id="UP000289738"/>
    </source>
</evidence>
<feature type="region of interest" description="Disordered" evidence="1">
    <location>
        <begin position="414"/>
        <end position="445"/>
    </location>
</feature>
<accession>A0A444YRU0</accession>
<organism evidence="3 4">
    <name type="scientific">Arachis hypogaea</name>
    <name type="common">Peanut</name>
    <dbReference type="NCBI Taxonomy" id="3818"/>
    <lineage>
        <taxon>Eukaryota</taxon>
        <taxon>Viridiplantae</taxon>
        <taxon>Streptophyta</taxon>
        <taxon>Embryophyta</taxon>
        <taxon>Tracheophyta</taxon>
        <taxon>Spermatophyta</taxon>
        <taxon>Magnoliopsida</taxon>
        <taxon>eudicotyledons</taxon>
        <taxon>Gunneridae</taxon>
        <taxon>Pentapetalae</taxon>
        <taxon>rosids</taxon>
        <taxon>fabids</taxon>
        <taxon>Fabales</taxon>
        <taxon>Fabaceae</taxon>
        <taxon>Papilionoideae</taxon>
        <taxon>50 kb inversion clade</taxon>
        <taxon>dalbergioids sensu lato</taxon>
        <taxon>Dalbergieae</taxon>
        <taxon>Pterocarpus clade</taxon>
        <taxon>Arachis</taxon>
    </lineage>
</organism>
<dbReference type="EMBL" id="SDMP01000016">
    <property type="protein sequence ID" value="RYR04641.1"/>
    <property type="molecule type" value="Genomic_DNA"/>
</dbReference>
<comment type="caution">
    <text evidence="3">The sequence shown here is derived from an EMBL/GenBank/DDBJ whole genome shotgun (WGS) entry which is preliminary data.</text>
</comment>